<protein>
    <submittedName>
        <fullName evidence="2">Uncharacterized protein</fullName>
    </submittedName>
</protein>
<feature type="compositionally biased region" description="Low complexity" evidence="1">
    <location>
        <begin position="111"/>
        <end position="120"/>
    </location>
</feature>
<evidence type="ECO:0000313" key="2">
    <source>
        <dbReference type="EMBL" id="SPC84258.1"/>
    </source>
</evidence>
<gene>
    <name evidence="2" type="ORF">FSB_LOCUS12140</name>
</gene>
<proteinExistence type="predicted"/>
<dbReference type="AlphaFoldDB" id="A0A2N9FAV1"/>
<feature type="compositionally biased region" description="Polar residues" evidence="1">
    <location>
        <begin position="210"/>
        <end position="226"/>
    </location>
</feature>
<evidence type="ECO:0000256" key="1">
    <source>
        <dbReference type="SAM" id="MobiDB-lite"/>
    </source>
</evidence>
<feature type="region of interest" description="Disordered" evidence="1">
    <location>
        <begin position="93"/>
        <end position="120"/>
    </location>
</feature>
<feature type="region of interest" description="Disordered" evidence="1">
    <location>
        <begin position="207"/>
        <end position="227"/>
    </location>
</feature>
<reference evidence="2" key="1">
    <citation type="submission" date="2018-02" db="EMBL/GenBank/DDBJ databases">
        <authorList>
            <person name="Cohen D.B."/>
            <person name="Kent A.D."/>
        </authorList>
    </citation>
    <scope>NUCLEOTIDE SEQUENCE</scope>
</reference>
<dbReference type="EMBL" id="OIVN01000698">
    <property type="protein sequence ID" value="SPC84258.1"/>
    <property type="molecule type" value="Genomic_DNA"/>
</dbReference>
<accession>A0A2N9FAV1</accession>
<organism evidence="2">
    <name type="scientific">Fagus sylvatica</name>
    <name type="common">Beechnut</name>
    <dbReference type="NCBI Taxonomy" id="28930"/>
    <lineage>
        <taxon>Eukaryota</taxon>
        <taxon>Viridiplantae</taxon>
        <taxon>Streptophyta</taxon>
        <taxon>Embryophyta</taxon>
        <taxon>Tracheophyta</taxon>
        <taxon>Spermatophyta</taxon>
        <taxon>Magnoliopsida</taxon>
        <taxon>eudicotyledons</taxon>
        <taxon>Gunneridae</taxon>
        <taxon>Pentapetalae</taxon>
        <taxon>rosids</taxon>
        <taxon>fabids</taxon>
        <taxon>Fagales</taxon>
        <taxon>Fagaceae</taxon>
        <taxon>Fagus</taxon>
    </lineage>
</organism>
<name>A0A2N9FAV1_FAGSY</name>
<sequence length="309" mass="32848">MSEPNISTDVSKLISLTESCSCDDLHLDHFIDKAKANALENILLGKLISDKQFNIFVIKADNDDLPAGFFDKVGSGECSSPLLRGVSIDLGESSSRNSFDDSPLSPPSSVPPSGVAMVSPGQLDDHPQSQAIGKGQCHVDRTKNVPPAPTNLPSVGSCRSMFVGTNVTWQDITQHSACTSKETVIPLPGCLLSLPTNRVGLDYSPIRGSLSPTNPTQRSKPTSPNVESLIRDKHGLSLGNLGPTFGAQSELLSGPPHTNEIKNHLETLDESSPVVRVIENLVVNDGGEKLAVPEAHKHQRITGSKSIAP</sequence>